<dbReference type="Pfam" id="PF22725">
    <property type="entry name" value="GFO_IDH_MocA_C3"/>
    <property type="match status" value="1"/>
</dbReference>
<evidence type="ECO:0000259" key="2">
    <source>
        <dbReference type="Pfam" id="PF22725"/>
    </source>
</evidence>
<dbReference type="PANTHER" id="PTHR43377">
    <property type="entry name" value="BILIVERDIN REDUCTASE A"/>
    <property type="match status" value="1"/>
</dbReference>
<accession>A0A6B1D1P4</accession>
<dbReference type="PANTHER" id="PTHR43377:SF1">
    <property type="entry name" value="BILIVERDIN REDUCTASE A"/>
    <property type="match status" value="1"/>
</dbReference>
<feature type="domain" description="Gfo/Idh/MocA-like oxidoreductase N-terminal" evidence="1">
    <location>
        <begin position="3"/>
        <end position="104"/>
    </location>
</feature>
<name>A0A6B1D1P4_9CHLR</name>
<gene>
    <name evidence="3" type="ORF">F4X14_02160</name>
</gene>
<dbReference type="InterPro" id="IPR055170">
    <property type="entry name" value="GFO_IDH_MocA-like_dom"/>
</dbReference>
<dbReference type="InterPro" id="IPR000683">
    <property type="entry name" value="Gfo/Idh/MocA-like_OxRdtase_N"/>
</dbReference>
<sequence length="331" mass="36363">MTMKIAVVGTGGVAERNYLPYIVEREDIQLSYLNRTRSKAEAVAEQFGGRVAADAADLMADEPDTCLVFTKETDRLDAANALLTYGPQRLFFEKPLAARHGQANVVEEDFFDARTMMQAAHSAGVETAMVFNYRFFDQTRLAREIVERDAFGQPVHFTGMVHYNCWSHCIDLLLYFMGPAASISAQASSPGAGADEARNVTVTARLVNGATGTLIGTSAIDPKLPLYELTFAYEHGRLSMRDLDGEMEVINYRTGRHERHSLTFDISRWDQYRASFGKAINAYLDSVRDGASPPIPGVAGLQELQFEAGIKRAIASGATVDLEEAFGLGKL</sequence>
<evidence type="ECO:0000313" key="3">
    <source>
        <dbReference type="EMBL" id="MYC93750.1"/>
    </source>
</evidence>
<organism evidence="3">
    <name type="scientific">Caldilineaceae bacterium SB0661_bin_32</name>
    <dbReference type="NCBI Taxonomy" id="2605255"/>
    <lineage>
        <taxon>Bacteria</taxon>
        <taxon>Bacillati</taxon>
        <taxon>Chloroflexota</taxon>
        <taxon>Caldilineae</taxon>
        <taxon>Caldilineales</taxon>
        <taxon>Caldilineaceae</taxon>
    </lineage>
</organism>
<reference evidence="3" key="1">
    <citation type="submission" date="2019-09" db="EMBL/GenBank/DDBJ databases">
        <title>Characterisation of the sponge microbiome using genome-centric metagenomics.</title>
        <authorList>
            <person name="Engelberts J.P."/>
            <person name="Robbins S.J."/>
            <person name="De Goeij J.M."/>
            <person name="Aranda M."/>
            <person name="Bell S.C."/>
            <person name="Webster N.S."/>
        </authorList>
    </citation>
    <scope>NUCLEOTIDE SEQUENCE</scope>
    <source>
        <strain evidence="3">SB0661_bin_32</strain>
    </source>
</reference>
<dbReference type="InterPro" id="IPR036291">
    <property type="entry name" value="NAD(P)-bd_dom_sf"/>
</dbReference>
<dbReference type="Gene3D" id="3.40.50.720">
    <property type="entry name" value="NAD(P)-binding Rossmann-like Domain"/>
    <property type="match status" value="1"/>
</dbReference>
<proteinExistence type="predicted"/>
<protein>
    <submittedName>
        <fullName evidence="3">Gfo/Idh/MocA family oxidoreductase</fullName>
    </submittedName>
</protein>
<dbReference type="SUPFAM" id="SSF55347">
    <property type="entry name" value="Glyceraldehyde-3-phosphate dehydrogenase-like, C-terminal domain"/>
    <property type="match status" value="1"/>
</dbReference>
<dbReference type="InterPro" id="IPR051450">
    <property type="entry name" value="Gfo/Idh/MocA_Oxidoreductases"/>
</dbReference>
<evidence type="ECO:0000259" key="1">
    <source>
        <dbReference type="Pfam" id="PF01408"/>
    </source>
</evidence>
<dbReference type="SUPFAM" id="SSF51735">
    <property type="entry name" value="NAD(P)-binding Rossmann-fold domains"/>
    <property type="match status" value="1"/>
</dbReference>
<dbReference type="AlphaFoldDB" id="A0A6B1D1P4"/>
<dbReference type="Gene3D" id="3.30.360.10">
    <property type="entry name" value="Dihydrodipicolinate Reductase, domain 2"/>
    <property type="match status" value="1"/>
</dbReference>
<dbReference type="EMBL" id="VXMH01000014">
    <property type="protein sequence ID" value="MYC93750.1"/>
    <property type="molecule type" value="Genomic_DNA"/>
</dbReference>
<feature type="domain" description="GFO/IDH/MocA-like oxidoreductase" evidence="2">
    <location>
        <begin position="139"/>
        <end position="221"/>
    </location>
</feature>
<comment type="caution">
    <text evidence="3">The sequence shown here is derived from an EMBL/GenBank/DDBJ whole genome shotgun (WGS) entry which is preliminary data.</text>
</comment>
<dbReference type="GO" id="GO:0000166">
    <property type="term" value="F:nucleotide binding"/>
    <property type="evidence" value="ECO:0007669"/>
    <property type="project" value="InterPro"/>
</dbReference>
<dbReference type="Pfam" id="PF01408">
    <property type="entry name" value="GFO_IDH_MocA"/>
    <property type="match status" value="1"/>
</dbReference>